<evidence type="ECO:0000313" key="8">
    <source>
        <dbReference type="Proteomes" id="UP001305647"/>
    </source>
</evidence>
<comment type="subcellular location">
    <subcellularLocation>
        <location evidence="1">Nucleus</location>
    </subcellularLocation>
</comment>
<evidence type="ECO:0000256" key="5">
    <source>
        <dbReference type="ARBA" id="ARBA00023242"/>
    </source>
</evidence>
<proteinExistence type="inferred from homology"/>
<reference evidence="7" key="1">
    <citation type="journal article" date="2023" name="Mol. Phylogenet. Evol.">
        <title>Genome-scale phylogeny and comparative genomics of the fungal order Sordariales.</title>
        <authorList>
            <person name="Hensen N."/>
            <person name="Bonometti L."/>
            <person name="Westerberg I."/>
            <person name="Brannstrom I.O."/>
            <person name="Guillou S."/>
            <person name="Cros-Aarteil S."/>
            <person name="Calhoun S."/>
            <person name="Haridas S."/>
            <person name="Kuo A."/>
            <person name="Mondo S."/>
            <person name="Pangilinan J."/>
            <person name="Riley R."/>
            <person name="LaButti K."/>
            <person name="Andreopoulos B."/>
            <person name="Lipzen A."/>
            <person name="Chen C."/>
            <person name="Yan M."/>
            <person name="Daum C."/>
            <person name="Ng V."/>
            <person name="Clum A."/>
            <person name="Steindorff A."/>
            <person name="Ohm R.A."/>
            <person name="Martin F."/>
            <person name="Silar P."/>
            <person name="Natvig D.O."/>
            <person name="Lalanne C."/>
            <person name="Gautier V."/>
            <person name="Ament-Velasquez S.L."/>
            <person name="Kruys A."/>
            <person name="Hutchinson M.I."/>
            <person name="Powell A.J."/>
            <person name="Barry K."/>
            <person name="Miller A.N."/>
            <person name="Grigoriev I.V."/>
            <person name="Debuchy R."/>
            <person name="Gladieux P."/>
            <person name="Hiltunen Thoren M."/>
            <person name="Johannesson H."/>
        </authorList>
    </citation>
    <scope>NUCLEOTIDE SEQUENCE</scope>
    <source>
        <strain evidence="7">CBS 757.83</strain>
    </source>
</reference>
<sequence>MASFRDLINTAAAPVDNTASTGQAAYRSMALQTMMSGVVKSTEDLLSLTRKMRELWVVGPLKAPGAQDAEAEQAMQQDADQVFAMLNAIRDSQRQRLMQQAVEAGGGFTYERADPPEVRIQPAVEEASGSRPAGTGQRGSEEQTQAKSEPQIKTEQP</sequence>
<protein>
    <submittedName>
        <fullName evidence="7">Uncharacterized protein</fullName>
    </submittedName>
</protein>
<comment type="caution">
    <text evidence="7">The sequence shown here is derived from an EMBL/GenBank/DDBJ whole genome shotgun (WGS) entry which is preliminary data.</text>
</comment>
<organism evidence="7 8">
    <name type="scientific">Parathielavia hyrcaniae</name>
    <dbReference type="NCBI Taxonomy" id="113614"/>
    <lineage>
        <taxon>Eukaryota</taxon>
        <taxon>Fungi</taxon>
        <taxon>Dikarya</taxon>
        <taxon>Ascomycota</taxon>
        <taxon>Pezizomycotina</taxon>
        <taxon>Sordariomycetes</taxon>
        <taxon>Sordariomycetidae</taxon>
        <taxon>Sordariales</taxon>
        <taxon>Chaetomiaceae</taxon>
        <taxon>Parathielavia</taxon>
    </lineage>
</organism>
<dbReference type="Proteomes" id="UP001305647">
    <property type="component" value="Unassembled WGS sequence"/>
</dbReference>
<keyword evidence="3" id="KW-0805">Transcription regulation</keyword>
<keyword evidence="5" id="KW-0539">Nucleus</keyword>
<dbReference type="InterPro" id="IPR009332">
    <property type="entry name" value="Med22"/>
</dbReference>
<evidence type="ECO:0000256" key="4">
    <source>
        <dbReference type="ARBA" id="ARBA00023163"/>
    </source>
</evidence>
<dbReference type="Gene3D" id="6.10.280.160">
    <property type="entry name" value="Mediator of RNA polymerase II transcription subunit 22"/>
    <property type="match status" value="1"/>
</dbReference>
<dbReference type="EMBL" id="MU863671">
    <property type="protein sequence ID" value="KAK4097631.1"/>
    <property type="molecule type" value="Genomic_DNA"/>
</dbReference>
<gene>
    <name evidence="7" type="ORF">N658DRAFT_500240</name>
</gene>
<dbReference type="GO" id="GO:0003712">
    <property type="term" value="F:transcription coregulator activity"/>
    <property type="evidence" value="ECO:0007669"/>
    <property type="project" value="InterPro"/>
</dbReference>
<dbReference type="AlphaFoldDB" id="A0AAN6SYG1"/>
<dbReference type="GO" id="GO:0006357">
    <property type="term" value="P:regulation of transcription by RNA polymerase II"/>
    <property type="evidence" value="ECO:0007669"/>
    <property type="project" value="InterPro"/>
</dbReference>
<feature type="region of interest" description="Disordered" evidence="6">
    <location>
        <begin position="107"/>
        <end position="157"/>
    </location>
</feature>
<name>A0AAN6SYG1_9PEZI</name>
<evidence type="ECO:0000256" key="1">
    <source>
        <dbReference type="ARBA" id="ARBA00004123"/>
    </source>
</evidence>
<dbReference type="GO" id="GO:0016592">
    <property type="term" value="C:mediator complex"/>
    <property type="evidence" value="ECO:0007669"/>
    <property type="project" value="InterPro"/>
</dbReference>
<keyword evidence="8" id="KW-1185">Reference proteome</keyword>
<evidence type="ECO:0000313" key="7">
    <source>
        <dbReference type="EMBL" id="KAK4097631.1"/>
    </source>
</evidence>
<evidence type="ECO:0000256" key="6">
    <source>
        <dbReference type="SAM" id="MobiDB-lite"/>
    </source>
</evidence>
<accession>A0AAN6SYG1</accession>
<comment type="similarity">
    <text evidence="2">Belongs to the Mediator complex subunit 22 family.</text>
</comment>
<dbReference type="Pfam" id="PF06179">
    <property type="entry name" value="Med22"/>
    <property type="match status" value="1"/>
</dbReference>
<evidence type="ECO:0000256" key="3">
    <source>
        <dbReference type="ARBA" id="ARBA00023015"/>
    </source>
</evidence>
<reference evidence="7" key="2">
    <citation type="submission" date="2023-05" db="EMBL/GenBank/DDBJ databases">
        <authorList>
            <consortium name="Lawrence Berkeley National Laboratory"/>
            <person name="Steindorff A."/>
            <person name="Hensen N."/>
            <person name="Bonometti L."/>
            <person name="Westerberg I."/>
            <person name="Brannstrom I.O."/>
            <person name="Guillou S."/>
            <person name="Cros-Aarteil S."/>
            <person name="Calhoun S."/>
            <person name="Haridas S."/>
            <person name="Kuo A."/>
            <person name="Mondo S."/>
            <person name="Pangilinan J."/>
            <person name="Riley R."/>
            <person name="Labutti K."/>
            <person name="Andreopoulos B."/>
            <person name="Lipzen A."/>
            <person name="Chen C."/>
            <person name="Yanf M."/>
            <person name="Daum C."/>
            <person name="Ng V."/>
            <person name="Clum A."/>
            <person name="Ohm R."/>
            <person name="Martin F."/>
            <person name="Silar P."/>
            <person name="Natvig D."/>
            <person name="Lalanne C."/>
            <person name="Gautier V."/>
            <person name="Ament-Velasquez S.L."/>
            <person name="Kruys A."/>
            <person name="Hutchinson M.I."/>
            <person name="Powell A.J."/>
            <person name="Barry K."/>
            <person name="Miller A.N."/>
            <person name="Grigoriev I.V."/>
            <person name="Debuchy R."/>
            <person name="Gladieux P."/>
            <person name="Thoren M.H."/>
            <person name="Johannesson H."/>
        </authorList>
    </citation>
    <scope>NUCLEOTIDE SEQUENCE</scope>
    <source>
        <strain evidence="7">CBS 757.83</strain>
    </source>
</reference>
<keyword evidence="4" id="KW-0804">Transcription</keyword>
<evidence type="ECO:0000256" key="2">
    <source>
        <dbReference type="ARBA" id="ARBA00005942"/>
    </source>
</evidence>